<accession>A0A2P5BA41</accession>
<sequence length="43" mass="4724">IAATIDASVLPSMPKLSRRAASAMFFTSSDPILAEQHIRYFGR</sequence>
<dbReference type="OrthoDB" id="10389888at2759"/>
<feature type="non-terminal residue" evidence="1">
    <location>
        <position position="1"/>
    </location>
</feature>
<reference evidence="2" key="1">
    <citation type="submission" date="2016-06" db="EMBL/GenBank/DDBJ databases">
        <title>Parallel loss of symbiosis genes in relatives of nitrogen-fixing non-legume Parasponia.</title>
        <authorList>
            <person name="Van Velzen R."/>
            <person name="Holmer R."/>
            <person name="Bu F."/>
            <person name="Rutten L."/>
            <person name="Van Zeijl A."/>
            <person name="Liu W."/>
            <person name="Santuari L."/>
            <person name="Cao Q."/>
            <person name="Sharma T."/>
            <person name="Shen D."/>
            <person name="Roswanjaya Y."/>
            <person name="Wardhani T."/>
            <person name="Kalhor M.S."/>
            <person name="Jansen J."/>
            <person name="Van den Hoogen J."/>
            <person name="Gungor B."/>
            <person name="Hartog M."/>
            <person name="Hontelez J."/>
            <person name="Verver J."/>
            <person name="Yang W.-C."/>
            <person name="Schijlen E."/>
            <person name="Repin R."/>
            <person name="Schilthuizen M."/>
            <person name="Schranz E."/>
            <person name="Heidstra R."/>
            <person name="Miyata K."/>
            <person name="Fedorova E."/>
            <person name="Kohlen W."/>
            <person name="Bisseling T."/>
            <person name="Smit S."/>
            <person name="Geurts R."/>
        </authorList>
    </citation>
    <scope>NUCLEOTIDE SEQUENCE [LARGE SCALE GENOMIC DNA]</scope>
    <source>
        <strain evidence="2">cv. WU1-14</strain>
    </source>
</reference>
<dbReference type="Proteomes" id="UP000237105">
    <property type="component" value="Unassembled WGS sequence"/>
</dbReference>
<gene>
    <name evidence="1" type="ORF">PanWU01x14_257660</name>
</gene>
<comment type="caution">
    <text evidence="1">The sequence shown here is derived from an EMBL/GenBank/DDBJ whole genome shotgun (WGS) entry which is preliminary data.</text>
</comment>
<keyword evidence="2" id="KW-1185">Reference proteome</keyword>
<name>A0A2P5BA41_PARAD</name>
<proteinExistence type="predicted"/>
<organism evidence="1 2">
    <name type="scientific">Parasponia andersonii</name>
    <name type="common">Sponia andersonii</name>
    <dbReference type="NCBI Taxonomy" id="3476"/>
    <lineage>
        <taxon>Eukaryota</taxon>
        <taxon>Viridiplantae</taxon>
        <taxon>Streptophyta</taxon>
        <taxon>Embryophyta</taxon>
        <taxon>Tracheophyta</taxon>
        <taxon>Spermatophyta</taxon>
        <taxon>Magnoliopsida</taxon>
        <taxon>eudicotyledons</taxon>
        <taxon>Gunneridae</taxon>
        <taxon>Pentapetalae</taxon>
        <taxon>rosids</taxon>
        <taxon>fabids</taxon>
        <taxon>Rosales</taxon>
        <taxon>Cannabaceae</taxon>
        <taxon>Parasponia</taxon>
    </lineage>
</organism>
<protein>
    <submittedName>
        <fullName evidence="1">Uncharacterized protein</fullName>
    </submittedName>
</protein>
<dbReference type="AlphaFoldDB" id="A0A2P5BA41"/>
<evidence type="ECO:0000313" key="1">
    <source>
        <dbReference type="EMBL" id="PON45655.1"/>
    </source>
</evidence>
<evidence type="ECO:0000313" key="2">
    <source>
        <dbReference type="Proteomes" id="UP000237105"/>
    </source>
</evidence>
<dbReference type="EMBL" id="JXTB01000326">
    <property type="protein sequence ID" value="PON45655.1"/>
    <property type="molecule type" value="Genomic_DNA"/>
</dbReference>